<dbReference type="GO" id="GO:0004672">
    <property type="term" value="F:protein kinase activity"/>
    <property type="evidence" value="ECO:0007669"/>
    <property type="project" value="InterPro"/>
</dbReference>
<dbReference type="PROSITE" id="PS50011">
    <property type="entry name" value="PROTEIN_KINASE_DOM"/>
    <property type="match status" value="1"/>
</dbReference>
<feature type="repeat" description="WD" evidence="3">
    <location>
        <begin position="421"/>
        <end position="462"/>
    </location>
</feature>
<dbReference type="SUPFAM" id="SSF56112">
    <property type="entry name" value="Protein kinase-like (PK-like)"/>
    <property type="match status" value="1"/>
</dbReference>
<sequence>MSYCLNPSCQKPQNPAHGNFCLNCGSKLLLKQRYQAISQLGEGGFGKTYRAVDQDRLNEACVIKQFSPSLEIQGNSQALNKAIELFNQEAIRLYELGKNDRIPNMLAYFEQDKQLYLVQEFVDGQNLLKELEQYGAFHESLIWQLLADLLPVVKFIHEHGVIHRDIKPENIMRRHDRTLVLIDFGISKQASSTIISGSRGTMAGTPGYAPDEQLRFGEAYPASDLYALGVTCIHLMTGTHPSNLYNAWESRWLWQEHLRNAGITISNQLIAILEKLVKDRVGDRYQSANHVLKDLNGTTSSVEIPSTIISKPTTSPQTPSSQGWRCIHTLTGHAASVRSIAISPDGQTIVSGSDDNTIKLWHLNSGSLKSTLTSPSGFFKGELTWFTAVTFSRDGQTIVSGSLDKFIKLWDWSSGKQLRKLKAHSDRVNAIAISPDGQTLVSGSRDNTIKVWNLPTSQLIRNLTGHSNSVCTLAISPDGQTLASGSWDNTIKIWNLLNGKLLRTFTGHLDWVYSVAISPDGRTLVSGSRDNTIHLWHIDSGTMIRSLTGHSDWVTTVAINPQGNLLLSGSRDKTIKLWDVGNGQLIDTFTGHLDLIHAVVISPDGRSIISSSNDGAIKIWRCD</sequence>
<reference evidence="6" key="1">
    <citation type="submission" date="2019-07" db="EMBL/GenBank/DDBJ databases">
        <title>Toxilogical consequences of a new and cryptic species of cyanobacteria (Komarekiella delphini-convector) recovered from the epidermis of a bottlenose dolphin and 1500 ft. in the air.</title>
        <authorList>
            <person name="Brown A.O."/>
            <person name="Dvorak P."/>
            <person name="Villanueva C.D."/>
            <person name="Foss A.J."/>
            <person name="Garvey A.D."/>
            <person name="Gibson Q.A."/>
            <person name="Johansen J.R."/>
            <person name="Casamatta D.A."/>
        </authorList>
    </citation>
    <scope>NUCLEOTIDE SEQUENCE</scope>
    <source>
        <strain evidence="6">SJRDD-AB1</strain>
    </source>
</reference>
<feature type="binding site" evidence="4">
    <location>
        <position position="64"/>
    </location>
    <ligand>
        <name>ATP</name>
        <dbReference type="ChEBI" id="CHEBI:30616"/>
    </ligand>
</feature>
<dbReference type="GO" id="GO:0005524">
    <property type="term" value="F:ATP binding"/>
    <property type="evidence" value="ECO:0007669"/>
    <property type="project" value="UniProtKB-UniRule"/>
</dbReference>
<dbReference type="InterPro" id="IPR001680">
    <property type="entry name" value="WD40_rpt"/>
</dbReference>
<feature type="repeat" description="WD" evidence="3">
    <location>
        <begin position="379"/>
        <end position="420"/>
    </location>
</feature>
<dbReference type="InterPro" id="IPR015943">
    <property type="entry name" value="WD40/YVTN_repeat-like_dom_sf"/>
</dbReference>
<keyword evidence="7" id="KW-1185">Reference proteome</keyword>
<dbReference type="SMART" id="SM00220">
    <property type="entry name" value="S_TKc"/>
    <property type="match status" value="1"/>
</dbReference>
<dbReference type="Pfam" id="PF00069">
    <property type="entry name" value="Pkinase"/>
    <property type="match status" value="1"/>
</dbReference>
<feature type="repeat" description="WD" evidence="3">
    <location>
        <begin position="589"/>
        <end position="623"/>
    </location>
</feature>
<feature type="repeat" description="WD" evidence="3">
    <location>
        <begin position="547"/>
        <end position="588"/>
    </location>
</feature>
<keyword evidence="2" id="KW-0677">Repeat</keyword>
<dbReference type="PROSITE" id="PS50082">
    <property type="entry name" value="WD_REPEATS_2"/>
    <property type="match status" value="7"/>
</dbReference>
<dbReference type="RefSeq" id="WP_191756809.1">
    <property type="nucleotide sequence ID" value="NZ_VJXY01000005.1"/>
</dbReference>
<protein>
    <submittedName>
        <fullName evidence="6">Protein kinase</fullName>
    </submittedName>
</protein>
<evidence type="ECO:0000259" key="5">
    <source>
        <dbReference type="PROSITE" id="PS50011"/>
    </source>
</evidence>
<evidence type="ECO:0000256" key="3">
    <source>
        <dbReference type="PROSITE-ProRule" id="PRU00221"/>
    </source>
</evidence>
<gene>
    <name evidence="6" type="ORF">FNW02_06855</name>
</gene>
<dbReference type="Pfam" id="PF00400">
    <property type="entry name" value="WD40"/>
    <property type="match status" value="7"/>
</dbReference>
<dbReference type="PANTHER" id="PTHR19879:SF9">
    <property type="entry name" value="TRANSCRIPTION INITIATION FACTOR TFIID SUBUNIT 5"/>
    <property type="match status" value="1"/>
</dbReference>
<dbReference type="InterPro" id="IPR020472">
    <property type="entry name" value="WD40_PAC1"/>
</dbReference>
<dbReference type="EMBL" id="VJXY01000005">
    <property type="protein sequence ID" value="MBD6615563.1"/>
    <property type="molecule type" value="Genomic_DNA"/>
</dbReference>
<dbReference type="PROSITE" id="PS00107">
    <property type="entry name" value="PROTEIN_KINASE_ATP"/>
    <property type="match status" value="1"/>
</dbReference>
<feature type="repeat" description="WD" evidence="3">
    <location>
        <begin position="463"/>
        <end position="504"/>
    </location>
</feature>
<keyword evidence="1 3" id="KW-0853">WD repeat</keyword>
<dbReference type="NCBIfam" id="NF045510">
    <property type="entry name" value="4Cys_prefix_kin"/>
    <property type="match status" value="1"/>
</dbReference>
<dbReference type="CDD" id="cd00200">
    <property type="entry name" value="WD40"/>
    <property type="match status" value="1"/>
</dbReference>
<dbReference type="InterPro" id="IPR017441">
    <property type="entry name" value="Protein_kinase_ATP_BS"/>
</dbReference>
<dbReference type="Proteomes" id="UP001165986">
    <property type="component" value="Unassembled WGS sequence"/>
</dbReference>
<dbReference type="PROSITE" id="PS00678">
    <property type="entry name" value="WD_REPEATS_1"/>
    <property type="match status" value="3"/>
</dbReference>
<proteinExistence type="predicted"/>
<dbReference type="Gene3D" id="1.10.510.10">
    <property type="entry name" value="Transferase(Phosphotransferase) domain 1"/>
    <property type="match status" value="1"/>
</dbReference>
<keyword evidence="6" id="KW-0808">Transferase</keyword>
<dbReference type="SUPFAM" id="SSF50978">
    <property type="entry name" value="WD40 repeat-like"/>
    <property type="match status" value="1"/>
</dbReference>
<dbReference type="InterPro" id="IPR019775">
    <property type="entry name" value="WD40_repeat_CS"/>
</dbReference>
<keyword evidence="6" id="KW-0418">Kinase</keyword>
<organism evidence="6 7">
    <name type="scientific">Komarekiella delphini-convector SJRDD-AB1</name>
    <dbReference type="NCBI Taxonomy" id="2593771"/>
    <lineage>
        <taxon>Bacteria</taxon>
        <taxon>Bacillati</taxon>
        <taxon>Cyanobacteriota</taxon>
        <taxon>Cyanophyceae</taxon>
        <taxon>Nostocales</taxon>
        <taxon>Nostocaceae</taxon>
        <taxon>Komarekiella</taxon>
        <taxon>Komarekiella delphini-convector</taxon>
    </lineage>
</organism>
<dbReference type="CDD" id="cd14014">
    <property type="entry name" value="STKc_PknB_like"/>
    <property type="match status" value="1"/>
</dbReference>
<dbReference type="InterPro" id="IPR011009">
    <property type="entry name" value="Kinase-like_dom_sf"/>
</dbReference>
<dbReference type="Gene3D" id="2.130.10.10">
    <property type="entry name" value="YVTN repeat-like/Quinoprotein amine dehydrogenase"/>
    <property type="match status" value="4"/>
</dbReference>
<dbReference type="PROSITE" id="PS50294">
    <property type="entry name" value="WD_REPEATS_REGION"/>
    <property type="match status" value="7"/>
</dbReference>
<dbReference type="InterPro" id="IPR000719">
    <property type="entry name" value="Prot_kinase_dom"/>
</dbReference>
<dbReference type="PRINTS" id="PR00320">
    <property type="entry name" value="GPROTEINBRPT"/>
</dbReference>
<evidence type="ECO:0000256" key="1">
    <source>
        <dbReference type="ARBA" id="ARBA00022574"/>
    </source>
</evidence>
<evidence type="ECO:0000256" key="4">
    <source>
        <dbReference type="PROSITE-ProRule" id="PRU10141"/>
    </source>
</evidence>
<accession>A0AA40SUM0</accession>
<dbReference type="Gene3D" id="3.30.200.20">
    <property type="entry name" value="Phosphorylase Kinase, domain 1"/>
    <property type="match status" value="1"/>
</dbReference>
<dbReference type="PANTHER" id="PTHR19879">
    <property type="entry name" value="TRANSCRIPTION INITIATION FACTOR TFIID"/>
    <property type="match status" value="1"/>
</dbReference>
<dbReference type="AlphaFoldDB" id="A0AA40SUM0"/>
<keyword evidence="4" id="KW-0067">ATP-binding</keyword>
<keyword evidence="4" id="KW-0547">Nucleotide-binding</keyword>
<evidence type="ECO:0000256" key="2">
    <source>
        <dbReference type="ARBA" id="ARBA00022737"/>
    </source>
</evidence>
<dbReference type="SMART" id="SM00320">
    <property type="entry name" value="WD40"/>
    <property type="match status" value="7"/>
</dbReference>
<feature type="domain" description="Protein kinase" evidence="5">
    <location>
        <begin position="34"/>
        <end position="296"/>
    </location>
</feature>
<evidence type="ECO:0000313" key="7">
    <source>
        <dbReference type="Proteomes" id="UP001165986"/>
    </source>
</evidence>
<feature type="repeat" description="WD" evidence="3">
    <location>
        <begin position="330"/>
        <end position="371"/>
    </location>
</feature>
<comment type="caution">
    <text evidence="6">The sequence shown here is derived from an EMBL/GenBank/DDBJ whole genome shotgun (WGS) entry which is preliminary data.</text>
</comment>
<name>A0AA40SUM0_9NOST</name>
<feature type="repeat" description="WD" evidence="3">
    <location>
        <begin position="505"/>
        <end position="546"/>
    </location>
</feature>
<evidence type="ECO:0000313" key="6">
    <source>
        <dbReference type="EMBL" id="MBD6615563.1"/>
    </source>
</evidence>
<dbReference type="InterPro" id="IPR036322">
    <property type="entry name" value="WD40_repeat_dom_sf"/>
</dbReference>